<dbReference type="EMBL" id="JAOQJQ010000003">
    <property type="protein sequence ID" value="MCU6762511.1"/>
    <property type="molecule type" value="Genomic_DNA"/>
</dbReference>
<keyword evidence="3" id="KW-0731">Sigma factor</keyword>
<comment type="similarity">
    <text evidence="1">Belongs to the sigma-70 factor family. ECF subfamily.</text>
</comment>
<evidence type="ECO:0000256" key="4">
    <source>
        <dbReference type="ARBA" id="ARBA00023125"/>
    </source>
</evidence>
<comment type="caution">
    <text evidence="7">The sequence shown here is derived from an EMBL/GenBank/DDBJ whole genome shotgun (WGS) entry which is preliminary data.</text>
</comment>
<proteinExistence type="inferred from homology"/>
<dbReference type="SUPFAM" id="SSF88946">
    <property type="entry name" value="Sigma2 domain of RNA polymerase sigma factors"/>
    <property type="match status" value="1"/>
</dbReference>
<evidence type="ECO:0000313" key="8">
    <source>
        <dbReference type="Proteomes" id="UP001652442"/>
    </source>
</evidence>
<dbReference type="InterPro" id="IPR013249">
    <property type="entry name" value="RNA_pol_sigma70_r4_t2"/>
</dbReference>
<keyword evidence="2" id="KW-0805">Transcription regulation</keyword>
<keyword evidence="5" id="KW-0804">Transcription</keyword>
<evidence type="ECO:0000259" key="6">
    <source>
        <dbReference type="Pfam" id="PF08281"/>
    </source>
</evidence>
<dbReference type="InterPro" id="IPR039425">
    <property type="entry name" value="RNA_pol_sigma-70-like"/>
</dbReference>
<dbReference type="InterPro" id="IPR014284">
    <property type="entry name" value="RNA_pol_sigma-70_dom"/>
</dbReference>
<evidence type="ECO:0000256" key="3">
    <source>
        <dbReference type="ARBA" id="ARBA00023082"/>
    </source>
</evidence>
<dbReference type="InterPro" id="IPR013324">
    <property type="entry name" value="RNA_pol_sigma_r3/r4-like"/>
</dbReference>
<dbReference type="NCBIfam" id="TIGR02937">
    <property type="entry name" value="sigma70-ECF"/>
    <property type="match status" value="1"/>
</dbReference>
<evidence type="ECO:0000256" key="2">
    <source>
        <dbReference type="ARBA" id="ARBA00023015"/>
    </source>
</evidence>
<gene>
    <name evidence="7" type="ORF">OCV88_09215</name>
</gene>
<dbReference type="Gene3D" id="1.10.10.10">
    <property type="entry name" value="Winged helix-like DNA-binding domain superfamily/Winged helix DNA-binding domain"/>
    <property type="match status" value="1"/>
</dbReference>
<keyword evidence="8" id="KW-1185">Reference proteome</keyword>
<dbReference type="InterPro" id="IPR013325">
    <property type="entry name" value="RNA_pol_sigma_r2"/>
</dbReference>
<dbReference type="PANTHER" id="PTHR43133">
    <property type="entry name" value="RNA POLYMERASE ECF-TYPE SIGMA FACTO"/>
    <property type="match status" value="1"/>
</dbReference>
<accession>A0ABT2TLE5</accession>
<dbReference type="InterPro" id="IPR036388">
    <property type="entry name" value="WH-like_DNA-bd_sf"/>
</dbReference>
<dbReference type="RefSeq" id="WP_158425214.1">
    <property type="nucleotide sequence ID" value="NZ_JAOQJQ010000003.1"/>
</dbReference>
<reference evidence="7 8" key="1">
    <citation type="journal article" date="2021" name="ISME Commun">
        <title>Automated analysis of genomic sequences facilitates high-throughput and comprehensive description of bacteria.</title>
        <authorList>
            <person name="Hitch T.C.A."/>
        </authorList>
    </citation>
    <scope>NUCLEOTIDE SEQUENCE [LARGE SCALE GENOMIC DNA]</scope>
    <source>
        <strain evidence="7 8">Sanger_109</strain>
    </source>
</reference>
<evidence type="ECO:0000256" key="5">
    <source>
        <dbReference type="ARBA" id="ARBA00023163"/>
    </source>
</evidence>
<protein>
    <submittedName>
        <fullName evidence="7">Sigma-70 family RNA polymerase sigma factor</fullName>
    </submittedName>
</protein>
<dbReference type="SUPFAM" id="SSF88659">
    <property type="entry name" value="Sigma3 and sigma4 domains of RNA polymerase sigma factors"/>
    <property type="match status" value="1"/>
</dbReference>
<dbReference type="Gene3D" id="1.10.1740.10">
    <property type="match status" value="1"/>
</dbReference>
<keyword evidence="4" id="KW-0238">DNA-binding</keyword>
<name>A0ABT2TLE5_9FIRM</name>
<sequence length="191" mass="22884">MKGGKKVIDPNITAFFNEVYEETHKMLLVYLTGKCRNLSDVSDLCQEVYLEYFRILARRGVNYVRCPKAYLKRISKRKLHQYYNAREFTYETALSEEQNVEAVSKEEIEHFWERVTTSEEEILAEEIYIFLQSKPEDVQKIFYLYFELQQSIAQIAKSLSMKESSVKNKLYRTRNELRKQYLKEGADEKRR</sequence>
<dbReference type="PANTHER" id="PTHR43133:SF8">
    <property type="entry name" value="RNA POLYMERASE SIGMA FACTOR HI_1459-RELATED"/>
    <property type="match status" value="1"/>
</dbReference>
<feature type="domain" description="RNA polymerase sigma factor 70 region 4 type 2" evidence="6">
    <location>
        <begin position="135"/>
        <end position="177"/>
    </location>
</feature>
<dbReference type="Proteomes" id="UP001652442">
    <property type="component" value="Unassembled WGS sequence"/>
</dbReference>
<organism evidence="7 8">
    <name type="scientific">Brotonthovivens ammoniilytica</name>
    <dbReference type="NCBI Taxonomy" id="2981725"/>
    <lineage>
        <taxon>Bacteria</taxon>
        <taxon>Bacillati</taxon>
        <taxon>Bacillota</taxon>
        <taxon>Clostridia</taxon>
        <taxon>Lachnospirales</taxon>
        <taxon>Lachnospiraceae</taxon>
        <taxon>Brotonthovivens</taxon>
    </lineage>
</organism>
<dbReference type="Pfam" id="PF08281">
    <property type="entry name" value="Sigma70_r4_2"/>
    <property type="match status" value="1"/>
</dbReference>
<evidence type="ECO:0000313" key="7">
    <source>
        <dbReference type="EMBL" id="MCU6762511.1"/>
    </source>
</evidence>
<evidence type="ECO:0000256" key="1">
    <source>
        <dbReference type="ARBA" id="ARBA00010641"/>
    </source>
</evidence>